<feature type="compositionally biased region" description="Polar residues" evidence="1">
    <location>
        <begin position="1"/>
        <end position="12"/>
    </location>
</feature>
<feature type="compositionally biased region" description="Basic and acidic residues" evidence="1">
    <location>
        <begin position="204"/>
        <end position="219"/>
    </location>
</feature>
<feature type="region of interest" description="Disordered" evidence="1">
    <location>
        <begin position="181"/>
        <end position="293"/>
    </location>
</feature>
<feature type="compositionally biased region" description="Basic and acidic residues" evidence="1">
    <location>
        <begin position="13"/>
        <end position="41"/>
    </location>
</feature>
<proteinExistence type="predicted"/>
<feature type="compositionally biased region" description="Basic and acidic residues" evidence="1">
    <location>
        <begin position="227"/>
        <end position="240"/>
    </location>
</feature>
<evidence type="ECO:0000256" key="1">
    <source>
        <dbReference type="SAM" id="MobiDB-lite"/>
    </source>
</evidence>
<sequence>MADSNNSGAGETSSRKRQAEGEPEATELRRGQQPGAERDGNLPDLTPGQPSQGLRFSSSDRHERPWIGSSMHGVGNGGSPAIHPLPHLMSSDGTQMFSSSVRANDRQAWMGIFDALGGRPGQTINTITWLSNVEAPQVQGYLIPVPSDIKRRGSQYVQAPWNVDLSAGASSMARPKLVAPIRPRTQASSESVPSGPQELSQEQGDERRQREDSRGRKVAEVTGQAQRAREAGVGETRKPGESGFTLAHTPFGSLPSPFRKLDDAYVVDDDDSVDGDKKSTDEEKEQEDYDSSD</sequence>
<dbReference type="AlphaFoldDB" id="A0A9W8PQE9"/>
<feature type="region of interest" description="Disordered" evidence="1">
    <location>
        <begin position="1"/>
        <end position="86"/>
    </location>
</feature>
<keyword evidence="3" id="KW-1185">Reference proteome</keyword>
<feature type="compositionally biased region" description="Acidic residues" evidence="1">
    <location>
        <begin position="282"/>
        <end position="293"/>
    </location>
</feature>
<reference evidence="2" key="1">
    <citation type="submission" date="2022-10" db="EMBL/GenBank/DDBJ databases">
        <title>Fusarium specimens isolated from Avocado Roots.</title>
        <authorList>
            <person name="Stajich J."/>
            <person name="Roper C."/>
            <person name="Heimlech-Rivalta G."/>
        </authorList>
    </citation>
    <scope>NUCLEOTIDE SEQUENCE</scope>
    <source>
        <strain evidence="2">CF00143</strain>
    </source>
</reference>
<feature type="compositionally biased region" description="Polar residues" evidence="1">
    <location>
        <begin position="185"/>
        <end position="202"/>
    </location>
</feature>
<accession>A0A9W8PQE9</accession>
<evidence type="ECO:0000313" key="2">
    <source>
        <dbReference type="EMBL" id="KAJ4014124.1"/>
    </source>
</evidence>
<evidence type="ECO:0000313" key="3">
    <source>
        <dbReference type="Proteomes" id="UP001152130"/>
    </source>
</evidence>
<dbReference type="EMBL" id="JAPDHF010000008">
    <property type="protein sequence ID" value="KAJ4014124.1"/>
    <property type="molecule type" value="Genomic_DNA"/>
</dbReference>
<dbReference type="Proteomes" id="UP001152130">
    <property type="component" value="Unassembled WGS sequence"/>
</dbReference>
<organism evidence="2 3">
    <name type="scientific">Fusarium irregulare</name>
    <dbReference type="NCBI Taxonomy" id="2494466"/>
    <lineage>
        <taxon>Eukaryota</taxon>
        <taxon>Fungi</taxon>
        <taxon>Dikarya</taxon>
        <taxon>Ascomycota</taxon>
        <taxon>Pezizomycotina</taxon>
        <taxon>Sordariomycetes</taxon>
        <taxon>Hypocreomycetidae</taxon>
        <taxon>Hypocreales</taxon>
        <taxon>Nectriaceae</taxon>
        <taxon>Fusarium</taxon>
        <taxon>Fusarium incarnatum-equiseti species complex</taxon>
    </lineage>
</organism>
<feature type="compositionally biased region" description="Polar residues" evidence="1">
    <location>
        <begin position="48"/>
        <end position="57"/>
    </location>
</feature>
<comment type="caution">
    <text evidence="2">The sequence shown here is derived from an EMBL/GenBank/DDBJ whole genome shotgun (WGS) entry which is preliminary data.</text>
</comment>
<protein>
    <submittedName>
        <fullName evidence="2">Uncharacterized protein</fullName>
    </submittedName>
</protein>
<gene>
    <name evidence="2" type="ORF">NW766_006376</name>
</gene>
<name>A0A9W8PQE9_9HYPO</name>